<dbReference type="InterPro" id="IPR036388">
    <property type="entry name" value="WH-like_DNA-bd_sf"/>
</dbReference>
<gene>
    <name evidence="1" type="ORF">G7043_34540</name>
</gene>
<accession>A0A7C9VVD4</accession>
<dbReference type="Proteomes" id="UP000481360">
    <property type="component" value="Unassembled WGS sequence"/>
</dbReference>
<dbReference type="Pfam" id="PF12840">
    <property type="entry name" value="HTH_20"/>
    <property type="match status" value="1"/>
</dbReference>
<organism evidence="1 2">
    <name type="scientific">Lentzea alba</name>
    <dbReference type="NCBI Taxonomy" id="2714351"/>
    <lineage>
        <taxon>Bacteria</taxon>
        <taxon>Bacillati</taxon>
        <taxon>Actinomycetota</taxon>
        <taxon>Actinomycetes</taxon>
        <taxon>Pseudonocardiales</taxon>
        <taxon>Pseudonocardiaceae</taxon>
        <taxon>Lentzea</taxon>
    </lineage>
</organism>
<dbReference type="InterPro" id="IPR036390">
    <property type="entry name" value="WH_DNA-bd_sf"/>
</dbReference>
<dbReference type="InterPro" id="IPR011991">
    <property type="entry name" value="ArsR-like_HTH"/>
</dbReference>
<reference evidence="1 2" key="1">
    <citation type="submission" date="2020-03" db="EMBL/GenBank/DDBJ databases">
        <title>Isolation and identification of active actinomycetes.</title>
        <authorList>
            <person name="Sun X."/>
        </authorList>
    </citation>
    <scope>NUCLEOTIDE SEQUENCE [LARGE SCALE GENOMIC DNA]</scope>
    <source>
        <strain evidence="1 2">NEAU-D13</strain>
    </source>
</reference>
<comment type="caution">
    <text evidence="1">The sequence shown here is derived from an EMBL/GenBank/DDBJ whole genome shotgun (WGS) entry which is preliminary data.</text>
</comment>
<sequence length="226" mass="24535">MADHVAAVAALDEPNRRKLYDFVARQTAPISKDEASEAIGLPRTTAAFHLDKLVEMGLLDVVHERRSGRTGPGAGRPAKLYLRSGEQIEVSLPDRRYEAASHLLTDSLLEAQTTGEPPREILNRRAYEWGEDLASTANGDVVQALENLGFEPRQDGTTVVLGNCPFHSLAQKHTQLVCGMNLCLISGLLDGLASTTHTAHLSPSPPNCCVRLDRVSERHAGSPRAE</sequence>
<dbReference type="CDD" id="cd00090">
    <property type="entry name" value="HTH_ARSR"/>
    <property type="match status" value="1"/>
</dbReference>
<dbReference type="RefSeq" id="WP_166052848.1">
    <property type="nucleotide sequence ID" value="NZ_JAAMPJ010000011.1"/>
</dbReference>
<evidence type="ECO:0000313" key="1">
    <source>
        <dbReference type="EMBL" id="NGY64052.1"/>
    </source>
</evidence>
<dbReference type="SUPFAM" id="SSF46785">
    <property type="entry name" value="Winged helix' DNA-binding domain"/>
    <property type="match status" value="1"/>
</dbReference>
<keyword evidence="2" id="KW-1185">Reference proteome</keyword>
<evidence type="ECO:0000313" key="2">
    <source>
        <dbReference type="Proteomes" id="UP000481360"/>
    </source>
</evidence>
<dbReference type="EMBL" id="JAAMPJ010000011">
    <property type="protein sequence ID" value="NGY64052.1"/>
    <property type="molecule type" value="Genomic_DNA"/>
</dbReference>
<proteinExistence type="predicted"/>
<protein>
    <submittedName>
        <fullName evidence="1">Helix-turn-helix domain-containing protein</fullName>
    </submittedName>
</protein>
<dbReference type="Gene3D" id="1.10.10.10">
    <property type="entry name" value="Winged helix-like DNA-binding domain superfamily/Winged helix DNA-binding domain"/>
    <property type="match status" value="1"/>
</dbReference>
<name>A0A7C9VVD4_9PSEU</name>
<dbReference type="AlphaFoldDB" id="A0A7C9VVD4"/>